<evidence type="ECO:0000313" key="1">
    <source>
        <dbReference type="EMBL" id="MBC9826185.1"/>
    </source>
</evidence>
<protein>
    <submittedName>
        <fullName evidence="1">MepB protein</fullName>
    </submittedName>
</protein>
<evidence type="ECO:0000313" key="2">
    <source>
        <dbReference type="Proteomes" id="UP000638836"/>
    </source>
</evidence>
<dbReference type="Pfam" id="PF08877">
    <property type="entry name" value="MepB-like"/>
    <property type="match status" value="1"/>
</dbReference>
<organism evidence="1 2">
    <name type="scientific">Carnobacterium inhibens</name>
    <dbReference type="NCBI Taxonomy" id="147709"/>
    <lineage>
        <taxon>Bacteria</taxon>
        <taxon>Bacillati</taxon>
        <taxon>Bacillota</taxon>
        <taxon>Bacilli</taxon>
        <taxon>Lactobacillales</taxon>
        <taxon>Carnobacteriaceae</taxon>
        <taxon>Carnobacterium</taxon>
    </lineage>
</organism>
<keyword evidence="2" id="KW-1185">Reference proteome</keyword>
<proteinExistence type="predicted"/>
<reference evidence="1 2" key="1">
    <citation type="journal article" date="2020" name="Microorganisms">
        <title>New Insight into Antimicrobial Compounds from Food and Marine-Sourced Carnobacterium Species through Phenotype and Genome Analyses.</title>
        <authorList>
            <person name="Begrem S."/>
            <person name="Ivaniuk F."/>
            <person name="Gigout-Chevalier F."/>
            <person name="Kolypczuk L."/>
            <person name="Bonnetot S."/>
            <person name="Leroi F."/>
            <person name="Grovel O."/>
            <person name="Delbarre-Ladrat C."/>
            <person name="Passerini D."/>
        </authorList>
    </citation>
    <scope>NUCLEOTIDE SEQUENCE [LARGE SCALE GENOMIC DNA]</scope>
    <source>
        <strain evidence="1 2">MIP2551</strain>
    </source>
</reference>
<comment type="caution">
    <text evidence="1">The sequence shown here is derived from an EMBL/GenBank/DDBJ whole genome shotgun (WGS) entry which is preliminary data.</text>
</comment>
<name>A0ABR7TET5_9LACT</name>
<dbReference type="EMBL" id="WNJQ01000013">
    <property type="protein sequence ID" value="MBC9826185.1"/>
    <property type="molecule type" value="Genomic_DNA"/>
</dbReference>
<accession>A0ABR7TET5</accession>
<dbReference type="Proteomes" id="UP000638836">
    <property type="component" value="Unassembled WGS sequence"/>
</dbReference>
<dbReference type="PIRSF" id="PIRSF032285">
    <property type="entry name" value="UCP032285"/>
    <property type="match status" value="1"/>
</dbReference>
<dbReference type="Gene3D" id="3.40.1350.140">
    <property type="entry name" value="MepB-like"/>
    <property type="match status" value="1"/>
</dbReference>
<dbReference type="InterPro" id="IPR011235">
    <property type="entry name" value="MepB-like"/>
</dbReference>
<sequence length="159" mass="18445">MLTGLGKPNITVLSEENHNYEYEGMSFSIADNTYRSRLAKLTPSKKGYFVVFWKKNDTNKNQAYSYDESPEKIIISVIDNELQGQFIFPKSILLKQGVLRTGNSKGKMAIRVYPSWENGLNQSAIKTQEWQREYFIDLSNEVDNNRLTKLYFSKLINLK</sequence>
<dbReference type="InterPro" id="IPR038231">
    <property type="entry name" value="MepB-like_sf"/>
</dbReference>
<gene>
    <name evidence="1" type="ORF">GLO26_10355</name>
</gene>